<dbReference type="AlphaFoldDB" id="A0A6A6KAZ7"/>
<evidence type="ECO:0000313" key="3">
    <source>
        <dbReference type="Proteomes" id="UP000467840"/>
    </source>
</evidence>
<organism evidence="2 3">
    <name type="scientific">Hevea brasiliensis</name>
    <name type="common">Para rubber tree</name>
    <name type="synonym">Siphonia brasiliensis</name>
    <dbReference type="NCBI Taxonomy" id="3981"/>
    <lineage>
        <taxon>Eukaryota</taxon>
        <taxon>Viridiplantae</taxon>
        <taxon>Streptophyta</taxon>
        <taxon>Embryophyta</taxon>
        <taxon>Tracheophyta</taxon>
        <taxon>Spermatophyta</taxon>
        <taxon>Magnoliopsida</taxon>
        <taxon>eudicotyledons</taxon>
        <taxon>Gunneridae</taxon>
        <taxon>Pentapetalae</taxon>
        <taxon>rosids</taxon>
        <taxon>fabids</taxon>
        <taxon>Malpighiales</taxon>
        <taxon>Euphorbiaceae</taxon>
        <taxon>Crotonoideae</taxon>
        <taxon>Micrandreae</taxon>
        <taxon>Hevea</taxon>
    </lineage>
</organism>
<dbReference type="GO" id="GO:0004523">
    <property type="term" value="F:RNA-DNA hybrid ribonuclease activity"/>
    <property type="evidence" value="ECO:0007669"/>
    <property type="project" value="InterPro"/>
</dbReference>
<gene>
    <name evidence="2" type="ORF">GH714_028596</name>
</gene>
<protein>
    <recommendedName>
        <fullName evidence="1">RNase H type-1 domain-containing protein</fullName>
    </recommendedName>
</protein>
<evidence type="ECO:0000259" key="1">
    <source>
        <dbReference type="Pfam" id="PF13456"/>
    </source>
</evidence>
<keyword evidence="3" id="KW-1185">Reference proteome</keyword>
<dbReference type="Pfam" id="PF13456">
    <property type="entry name" value="RVT_3"/>
    <property type="match status" value="1"/>
</dbReference>
<dbReference type="EMBL" id="JAAGAX010000018">
    <property type="protein sequence ID" value="KAF2284629.1"/>
    <property type="molecule type" value="Genomic_DNA"/>
</dbReference>
<sequence length="264" mass="30133">MRTFSRSPAFARLTHRSWPTSINFDAKAKMKTMVYHSYFTTRDGRETDARGAEEGVPSRKAYNSELWFRDVNEVLEGDTATNGSKLKLKIHYIVYDESKQPVCKSFENNASPVEVDLRRRHTLVQCLLFSYGAERNSTSANSSGLAYDSMWKYLWNMSLPPKNSALFKGIVFPSDQIISKASTLLQEYQQFRSSEGMALRNHRGETLMFAAFRLNHSLPPKDEEVEVVCLGIQHARDAGFRVFTLESNSLLLVNHVQKRLVLPP</sequence>
<proteinExistence type="predicted"/>
<comment type="caution">
    <text evidence="2">The sequence shown here is derived from an EMBL/GenBank/DDBJ whole genome shotgun (WGS) entry which is preliminary data.</text>
</comment>
<feature type="domain" description="RNase H type-1" evidence="1">
    <location>
        <begin position="191"/>
        <end position="258"/>
    </location>
</feature>
<dbReference type="Proteomes" id="UP000467840">
    <property type="component" value="Chromosome 12"/>
</dbReference>
<evidence type="ECO:0000313" key="2">
    <source>
        <dbReference type="EMBL" id="KAF2284629.1"/>
    </source>
</evidence>
<reference evidence="2 3" key="1">
    <citation type="journal article" date="2020" name="Mol. Plant">
        <title>The Chromosome-Based Rubber Tree Genome Provides New Insights into Spurge Genome Evolution and Rubber Biosynthesis.</title>
        <authorList>
            <person name="Liu J."/>
            <person name="Shi C."/>
            <person name="Shi C.C."/>
            <person name="Li W."/>
            <person name="Zhang Q.J."/>
            <person name="Zhang Y."/>
            <person name="Li K."/>
            <person name="Lu H.F."/>
            <person name="Shi C."/>
            <person name="Zhu S.T."/>
            <person name="Xiao Z.Y."/>
            <person name="Nan H."/>
            <person name="Yue Y."/>
            <person name="Zhu X.G."/>
            <person name="Wu Y."/>
            <person name="Hong X.N."/>
            <person name="Fan G.Y."/>
            <person name="Tong Y."/>
            <person name="Zhang D."/>
            <person name="Mao C.L."/>
            <person name="Liu Y.L."/>
            <person name="Hao S.J."/>
            <person name="Liu W.Q."/>
            <person name="Lv M.Q."/>
            <person name="Zhang H.B."/>
            <person name="Liu Y."/>
            <person name="Hu-Tang G.R."/>
            <person name="Wang J.P."/>
            <person name="Wang J.H."/>
            <person name="Sun Y.H."/>
            <person name="Ni S.B."/>
            <person name="Chen W.B."/>
            <person name="Zhang X.C."/>
            <person name="Jiao Y.N."/>
            <person name="Eichler E.E."/>
            <person name="Li G.H."/>
            <person name="Liu X."/>
            <person name="Gao L.Z."/>
        </authorList>
    </citation>
    <scope>NUCLEOTIDE SEQUENCE [LARGE SCALE GENOMIC DNA]</scope>
    <source>
        <strain evidence="3">cv. GT1</strain>
        <tissue evidence="2">Leaf</tissue>
    </source>
</reference>
<dbReference type="InterPro" id="IPR002156">
    <property type="entry name" value="RNaseH_domain"/>
</dbReference>
<name>A0A6A6KAZ7_HEVBR</name>
<dbReference type="GO" id="GO:0003676">
    <property type="term" value="F:nucleic acid binding"/>
    <property type="evidence" value="ECO:0007669"/>
    <property type="project" value="InterPro"/>
</dbReference>
<accession>A0A6A6KAZ7</accession>